<name>A0A0F9CI09_9ZZZZ</name>
<dbReference type="AlphaFoldDB" id="A0A0F9CI09"/>
<accession>A0A0F9CI09</accession>
<feature type="non-terminal residue" evidence="1">
    <location>
        <position position="67"/>
    </location>
</feature>
<sequence>MDREINNYCNTCPSTLRGMCCWFSFYDGTDNFLIYPCQYLSKKTRRCTIYKKRFKVNKKCVELDEAY</sequence>
<protein>
    <submittedName>
        <fullName evidence="1">Uncharacterized protein</fullName>
    </submittedName>
</protein>
<evidence type="ECO:0000313" key="1">
    <source>
        <dbReference type="EMBL" id="KKL48943.1"/>
    </source>
</evidence>
<reference evidence="1" key="1">
    <citation type="journal article" date="2015" name="Nature">
        <title>Complex archaea that bridge the gap between prokaryotes and eukaryotes.</title>
        <authorList>
            <person name="Spang A."/>
            <person name="Saw J.H."/>
            <person name="Jorgensen S.L."/>
            <person name="Zaremba-Niedzwiedzka K."/>
            <person name="Martijn J."/>
            <person name="Lind A.E."/>
            <person name="van Eijk R."/>
            <person name="Schleper C."/>
            <person name="Guy L."/>
            <person name="Ettema T.J."/>
        </authorList>
    </citation>
    <scope>NUCLEOTIDE SEQUENCE</scope>
</reference>
<dbReference type="EMBL" id="LAZR01033140">
    <property type="protein sequence ID" value="KKL48943.1"/>
    <property type="molecule type" value="Genomic_DNA"/>
</dbReference>
<organism evidence="1">
    <name type="scientific">marine sediment metagenome</name>
    <dbReference type="NCBI Taxonomy" id="412755"/>
    <lineage>
        <taxon>unclassified sequences</taxon>
        <taxon>metagenomes</taxon>
        <taxon>ecological metagenomes</taxon>
    </lineage>
</organism>
<gene>
    <name evidence="1" type="ORF">LCGC14_2320440</name>
</gene>
<proteinExistence type="predicted"/>
<comment type="caution">
    <text evidence="1">The sequence shown here is derived from an EMBL/GenBank/DDBJ whole genome shotgun (WGS) entry which is preliminary data.</text>
</comment>